<evidence type="ECO:0000256" key="1">
    <source>
        <dbReference type="SAM" id="Phobius"/>
    </source>
</evidence>
<proteinExistence type="predicted"/>
<name>A0A926E7V1_9FIRM</name>
<sequence length="62" mass="6845">MSGSKVLIVLFIDFVFLYTGCTFDSGLMKMIGGICLLLLAFATVLPIKGKNKEGGKRWRRSC</sequence>
<keyword evidence="1" id="KW-0472">Membrane</keyword>
<feature type="transmembrane region" description="Helical" evidence="1">
    <location>
        <begin position="27"/>
        <end position="47"/>
    </location>
</feature>
<keyword evidence="1" id="KW-1133">Transmembrane helix</keyword>
<dbReference type="RefSeq" id="WP_177268206.1">
    <property type="nucleotide sequence ID" value="NZ_JACRTA010000001.1"/>
</dbReference>
<accession>A0A926E7V1</accession>
<protein>
    <submittedName>
        <fullName evidence="2">Uncharacterized protein</fullName>
    </submittedName>
</protein>
<dbReference type="EMBL" id="JACRTA010000001">
    <property type="protein sequence ID" value="MBC8567955.1"/>
    <property type="molecule type" value="Genomic_DNA"/>
</dbReference>
<dbReference type="AlphaFoldDB" id="A0A926E7V1"/>
<dbReference type="Proteomes" id="UP000610862">
    <property type="component" value="Unassembled WGS sequence"/>
</dbReference>
<comment type="caution">
    <text evidence="2">The sequence shown here is derived from an EMBL/GenBank/DDBJ whole genome shotgun (WGS) entry which is preliminary data.</text>
</comment>
<organism evidence="2 3">
    <name type="scientific">Lentihominibacter hominis</name>
    <dbReference type="NCBI Taxonomy" id="2763645"/>
    <lineage>
        <taxon>Bacteria</taxon>
        <taxon>Bacillati</taxon>
        <taxon>Bacillota</taxon>
        <taxon>Clostridia</taxon>
        <taxon>Peptostreptococcales</taxon>
        <taxon>Anaerovoracaceae</taxon>
        <taxon>Lentihominibacter</taxon>
    </lineage>
</organism>
<keyword evidence="3" id="KW-1185">Reference proteome</keyword>
<evidence type="ECO:0000313" key="2">
    <source>
        <dbReference type="EMBL" id="MBC8567955.1"/>
    </source>
</evidence>
<keyword evidence="1" id="KW-0812">Transmembrane</keyword>
<evidence type="ECO:0000313" key="3">
    <source>
        <dbReference type="Proteomes" id="UP000610862"/>
    </source>
</evidence>
<reference evidence="2" key="1">
    <citation type="submission" date="2020-08" db="EMBL/GenBank/DDBJ databases">
        <title>Genome public.</title>
        <authorList>
            <person name="Liu C."/>
            <person name="Sun Q."/>
        </authorList>
    </citation>
    <scope>NUCLEOTIDE SEQUENCE</scope>
    <source>
        <strain evidence="2">NSJ-24</strain>
    </source>
</reference>
<gene>
    <name evidence="2" type="ORF">H8692_04135</name>
</gene>